<dbReference type="PANTHER" id="PTHR24241:SF76">
    <property type="entry name" value="NEUROPEPTIDE SIFAMIDE RECEPTOR"/>
    <property type="match status" value="1"/>
</dbReference>
<dbReference type="InterPro" id="IPR017452">
    <property type="entry name" value="GPCR_Rhodpsn_7TM"/>
</dbReference>
<dbReference type="PRINTS" id="PR00237">
    <property type="entry name" value="GPCRRHODOPSN"/>
</dbReference>
<dbReference type="PROSITE" id="PS50262">
    <property type="entry name" value="G_PROTEIN_RECEP_F1_2"/>
    <property type="match status" value="1"/>
</dbReference>
<feature type="transmembrane region" description="Helical" evidence="9">
    <location>
        <begin position="6"/>
        <end position="26"/>
    </location>
</feature>
<comment type="similarity">
    <text evidence="2">Belongs to the G-protein coupled receptor 1 family.</text>
</comment>
<dbReference type="Gene3D" id="1.20.1070.10">
    <property type="entry name" value="Rhodopsin 7-helix transmembrane proteins"/>
    <property type="match status" value="1"/>
</dbReference>
<dbReference type="Proteomes" id="UP001107558">
    <property type="component" value="Chromosome 2"/>
</dbReference>
<evidence type="ECO:0000256" key="7">
    <source>
        <dbReference type="ARBA" id="ARBA00023170"/>
    </source>
</evidence>
<reference evidence="11" key="1">
    <citation type="submission" date="2021-03" db="EMBL/GenBank/DDBJ databases">
        <title>Chromosome level genome of the anhydrobiotic midge Polypedilum vanderplanki.</title>
        <authorList>
            <person name="Yoshida Y."/>
            <person name="Kikawada T."/>
            <person name="Gusev O."/>
        </authorList>
    </citation>
    <scope>NUCLEOTIDE SEQUENCE</scope>
    <source>
        <strain evidence="11">NIAS01</strain>
        <tissue evidence="11">Whole body or cell culture</tissue>
    </source>
</reference>
<dbReference type="SUPFAM" id="SSF81321">
    <property type="entry name" value="Family A G protein-coupled receptor-like"/>
    <property type="match status" value="1"/>
</dbReference>
<comment type="subcellular location">
    <subcellularLocation>
        <location evidence="1">Cell membrane</location>
        <topology evidence="1">Multi-pass membrane protein</topology>
    </subcellularLocation>
</comment>
<evidence type="ECO:0000256" key="2">
    <source>
        <dbReference type="ARBA" id="ARBA00010663"/>
    </source>
</evidence>
<dbReference type="GO" id="GO:0042277">
    <property type="term" value="F:peptide binding"/>
    <property type="evidence" value="ECO:0007669"/>
    <property type="project" value="TreeGrafter"/>
</dbReference>
<sequence length="493" mass="55866">MLIFGFVRILLAATVPKKLLAIWWPLKLQISKKRAKGIIIGIWVIALSITLPWALFFQLVPFDISRPDIELCLEIWPDGSDGTLYFLFANLLACYVIPMALISICYILIWIKVATRDIPGDTKEKDRIQQQSKIKVVKMLALVVILFVLSWLPLYAIFTIKKFGSPDPKMEENLNILAPIAQWLGSANSCLNPILYAFNEKYRRGFIAIIRSRKCWGRLRYYETVAITSSSASTRKSSHYNNYNSTRKAPYSPSMKSDAVSFIYDQNNMNGNSNNANSRTKHNGLSKQNSNLSRQMLLKQDSSVSRNSFMKQDSVQSTRQILANNQNKSEHMTEYLCRQDSGNSCKALLKQDSNGSILSKQNSQVSYSESKRSFSSSIDSCTDLRKESILRQNFQNAYLEQKKKTLSKQDTEISLIEENRSGSGIGNSLINSQDSCASLISTSSAMRRQRLVKQDSIFSFGEPIRSVADGKRRDFIKQDSMVSVSFADHHEII</sequence>
<keyword evidence="6 9" id="KW-0472">Membrane</keyword>
<comment type="caution">
    <text evidence="11">The sequence shown here is derived from an EMBL/GenBank/DDBJ whole genome shotgun (WGS) entry which is preliminary data.</text>
</comment>
<evidence type="ECO:0000313" key="11">
    <source>
        <dbReference type="EMBL" id="KAG5675444.1"/>
    </source>
</evidence>
<dbReference type="PANTHER" id="PTHR24241">
    <property type="entry name" value="NEUROPEPTIDE RECEPTOR-RELATED G-PROTEIN COUPLED RECEPTOR"/>
    <property type="match status" value="1"/>
</dbReference>
<evidence type="ECO:0000256" key="4">
    <source>
        <dbReference type="ARBA" id="ARBA00022692"/>
    </source>
</evidence>
<evidence type="ECO:0000256" key="5">
    <source>
        <dbReference type="ARBA" id="ARBA00022989"/>
    </source>
</evidence>
<feature type="domain" description="G-protein coupled receptors family 1 profile" evidence="10">
    <location>
        <begin position="1"/>
        <end position="196"/>
    </location>
</feature>
<dbReference type="OrthoDB" id="5975505at2759"/>
<proteinExistence type="inferred from homology"/>
<accession>A0A9J6BZW6</accession>
<dbReference type="Pfam" id="PF00001">
    <property type="entry name" value="7tm_1"/>
    <property type="match status" value="1"/>
</dbReference>
<keyword evidence="3" id="KW-1003">Cell membrane</keyword>
<dbReference type="AlphaFoldDB" id="A0A9J6BZW6"/>
<feature type="transmembrane region" description="Helical" evidence="9">
    <location>
        <begin position="38"/>
        <end position="62"/>
    </location>
</feature>
<keyword evidence="5 9" id="KW-1133">Transmembrane helix</keyword>
<feature type="transmembrane region" description="Helical" evidence="9">
    <location>
        <begin position="136"/>
        <end position="160"/>
    </location>
</feature>
<gene>
    <name evidence="11" type="ORF">PVAND_005348</name>
</gene>
<evidence type="ECO:0000256" key="6">
    <source>
        <dbReference type="ARBA" id="ARBA00023136"/>
    </source>
</evidence>
<dbReference type="GO" id="GO:0005886">
    <property type="term" value="C:plasma membrane"/>
    <property type="evidence" value="ECO:0007669"/>
    <property type="project" value="UniProtKB-SubCell"/>
</dbReference>
<keyword evidence="7" id="KW-0675">Receptor</keyword>
<organism evidence="11 12">
    <name type="scientific">Polypedilum vanderplanki</name>
    <name type="common">Sleeping chironomid midge</name>
    <dbReference type="NCBI Taxonomy" id="319348"/>
    <lineage>
        <taxon>Eukaryota</taxon>
        <taxon>Metazoa</taxon>
        <taxon>Ecdysozoa</taxon>
        <taxon>Arthropoda</taxon>
        <taxon>Hexapoda</taxon>
        <taxon>Insecta</taxon>
        <taxon>Pterygota</taxon>
        <taxon>Neoptera</taxon>
        <taxon>Endopterygota</taxon>
        <taxon>Diptera</taxon>
        <taxon>Nematocera</taxon>
        <taxon>Chironomoidea</taxon>
        <taxon>Chironomidae</taxon>
        <taxon>Chironominae</taxon>
        <taxon>Polypedilum</taxon>
        <taxon>Polypedilum</taxon>
    </lineage>
</organism>
<dbReference type="InterPro" id="IPR000276">
    <property type="entry name" value="GPCR_Rhodpsn"/>
</dbReference>
<name>A0A9J6BZW6_POLVA</name>
<evidence type="ECO:0000256" key="9">
    <source>
        <dbReference type="SAM" id="Phobius"/>
    </source>
</evidence>
<evidence type="ECO:0000313" key="12">
    <source>
        <dbReference type="Proteomes" id="UP001107558"/>
    </source>
</evidence>
<protein>
    <recommendedName>
        <fullName evidence="10">G-protein coupled receptors family 1 profile domain-containing protein</fullName>
    </recommendedName>
</protein>
<dbReference type="GO" id="GO:0004930">
    <property type="term" value="F:G protein-coupled receptor activity"/>
    <property type="evidence" value="ECO:0007669"/>
    <property type="project" value="InterPro"/>
</dbReference>
<evidence type="ECO:0000256" key="3">
    <source>
        <dbReference type="ARBA" id="ARBA00022475"/>
    </source>
</evidence>
<feature type="compositionally biased region" description="Low complexity" evidence="8">
    <location>
        <begin position="267"/>
        <end position="277"/>
    </location>
</feature>
<evidence type="ECO:0000256" key="1">
    <source>
        <dbReference type="ARBA" id="ARBA00004651"/>
    </source>
</evidence>
<feature type="transmembrane region" description="Helical" evidence="9">
    <location>
        <begin position="82"/>
        <end position="115"/>
    </location>
</feature>
<evidence type="ECO:0000259" key="10">
    <source>
        <dbReference type="PROSITE" id="PS50262"/>
    </source>
</evidence>
<evidence type="ECO:0000256" key="8">
    <source>
        <dbReference type="SAM" id="MobiDB-lite"/>
    </source>
</evidence>
<dbReference type="EMBL" id="JADBJN010000002">
    <property type="protein sequence ID" value="KAG5675444.1"/>
    <property type="molecule type" value="Genomic_DNA"/>
</dbReference>
<dbReference type="GO" id="GO:0032870">
    <property type="term" value="P:cellular response to hormone stimulus"/>
    <property type="evidence" value="ECO:0007669"/>
    <property type="project" value="TreeGrafter"/>
</dbReference>
<keyword evidence="12" id="KW-1185">Reference proteome</keyword>
<keyword evidence="4 9" id="KW-0812">Transmembrane</keyword>
<feature type="region of interest" description="Disordered" evidence="8">
    <location>
        <begin position="267"/>
        <end position="289"/>
    </location>
</feature>